<dbReference type="PROSITE" id="PS00188">
    <property type="entry name" value="BIOTIN"/>
    <property type="match status" value="1"/>
</dbReference>
<dbReference type="Gene3D" id="2.40.50.100">
    <property type="match status" value="1"/>
</dbReference>
<dbReference type="SUPFAM" id="SSF51230">
    <property type="entry name" value="Single hybrid motif"/>
    <property type="match status" value="1"/>
</dbReference>
<dbReference type="InterPro" id="IPR000089">
    <property type="entry name" value="Biotin_lipoyl"/>
</dbReference>
<keyword evidence="3" id="KW-0547">Nucleotide-binding</keyword>
<evidence type="ECO:0000256" key="2">
    <source>
        <dbReference type="ARBA" id="ARBA00022598"/>
    </source>
</evidence>
<reference evidence="10" key="1">
    <citation type="submission" date="2009-10" db="EMBL/GenBank/DDBJ databases">
        <title>Diversity of trophic interactions inside an arsenic-rich microbial ecosystem.</title>
        <authorList>
            <person name="Bertin P.N."/>
            <person name="Heinrich-Salmeron A."/>
            <person name="Pelletier E."/>
            <person name="Goulhen-Chollet F."/>
            <person name="Arsene-Ploetze F."/>
            <person name="Gallien S."/>
            <person name="Calteau A."/>
            <person name="Vallenet D."/>
            <person name="Casiot C."/>
            <person name="Chane-Woon-Ming B."/>
            <person name="Giloteaux L."/>
            <person name="Barakat M."/>
            <person name="Bonnefoy V."/>
            <person name="Bruneel O."/>
            <person name="Chandler M."/>
            <person name="Cleiss J."/>
            <person name="Duran R."/>
            <person name="Elbaz-Poulichet F."/>
            <person name="Fonknechten N."/>
            <person name="Lauga B."/>
            <person name="Mornico D."/>
            <person name="Ortet P."/>
            <person name="Schaeffer C."/>
            <person name="Siguier P."/>
            <person name="Alexander Thil Smith A."/>
            <person name="Van Dorsselaer A."/>
            <person name="Weissenbach J."/>
            <person name="Medigue C."/>
            <person name="Le Paslier D."/>
        </authorList>
    </citation>
    <scope>NUCLEOTIDE SEQUENCE</scope>
</reference>
<dbReference type="PANTHER" id="PTHR18866">
    <property type="entry name" value="CARBOXYLASE:PYRUVATE/ACETYL-COA/PROPIONYL-COA CARBOXYLASE"/>
    <property type="match status" value="1"/>
</dbReference>
<feature type="region of interest" description="Disordered" evidence="6">
    <location>
        <begin position="486"/>
        <end position="509"/>
    </location>
</feature>
<dbReference type="PROSITE" id="PS00867">
    <property type="entry name" value="CPSASE_2"/>
    <property type="match status" value="1"/>
</dbReference>
<evidence type="ECO:0000256" key="1">
    <source>
        <dbReference type="ARBA" id="ARBA00001953"/>
    </source>
</evidence>
<dbReference type="InterPro" id="IPR050856">
    <property type="entry name" value="Biotin_carboxylase_complex"/>
</dbReference>
<accession>E6PIZ8</accession>
<evidence type="ECO:0000313" key="10">
    <source>
        <dbReference type="EMBL" id="CBH76440.1"/>
    </source>
</evidence>
<dbReference type="InterPro" id="IPR011053">
    <property type="entry name" value="Single_hybrid_motif"/>
</dbReference>
<dbReference type="SUPFAM" id="SSF56059">
    <property type="entry name" value="Glutathione synthetase ATP-binding domain-like"/>
    <property type="match status" value="1"/>
</dbReference>
<dbReference type="FunFam" id="3.40.50.20:FF:000010">
    <property type="entry name" value="Propionyl-CoA carboxylase subunit alpha"/>
    <property type="match status" value="1"/>
</dbReference>
<evidence type="ECO:0000259" key="7">
    <source>
        <dbReference type="PROSITE" id="PS50968"/>
    </source>
</evidence>
<dbReference type="InterPro" id="IPR005482">
    <property type="entry name" value="Biotin_COase_C"/>
</dbReference>
<evidence type="ECO:0000256" key="3">
    <source>
        <dbReference type="ARBA" id="ARBA00022741"/>
    </source>
</evidence>
<dbReference type="SUPFAM" id="SSF52440">
    <property type="entry name" value="PreATP-grasp domain"/>
    <property type="match status" value="1"/>
</dbReference>
<keyword evidence="2" id="KW-0436">Ligase</keyword>
<sequence>MFSKVLVANRGEIAIRILRTLHEMGIVGVAVYSEPDRDALHVGIADEAYFLGGAAPAQSYLNADAILDIAARSGADAIHPGYGFFAENAGFARRVIAAGLTWIGPHPDAIDAMGDKLRARAAMAKAKVPFVPGGTEPLADLDAVREAVERFGLPLALKASGGGGGKGLKIVRTLDDIESAFTTAVREAEAYFKNPVVYAERYLDNPKHVELQILADKHGTVLHVGDRDCSLQRRHQKLWEEAPALISNRAREAMRAAGMRAARAIGYDSVGTIECLVVGDDFYFLEMNTRIQVEHTVTEEIAGIDLVREMIRVAAGEPLGFAQEQLHFRGAAIEGRVNAEDPAQNFRPAPGTIDRYREPGGLGIRVDSAAHVGMTISPDYDSMVAKLIVWAPTREQALARMKRATAEYVVGGLPTTLPLLHALCDAPMVADASYGTASLEPFTERWAESVAPASPSPALSPAPSERNEIRVEVNGKLFRVRLVDGIPTGRTPSRRAPAPRTPARRSDSHDGAEILAPMHGVVIELRVAQGDEVAEGEVVAVIEAMKMMNEIRAHRAGRVGALHVEVGGTVEADRPILTLA</sequence>
<dbReference type="InterPro" id="IPR001882">
    <property type="entry name" value="Biotin_BS"/>
</dbReference>
<feature type="domain" description="ATP-grasp" evidence="8">
    <location>
        <begin position="120"/>
        <end position="315"/>
    </location>
</feature>
<dbReference type="Pfam" id="PF00364">
    <property type="entry name" value="Biotin_lipoyl"/>
    <property type="match status" value="1"/>
</dbReference>
<comment type="cofactor">
    <cofactor evidence="1">
        <name>biotin</name>
        <dbReference type="ChEBI" id="CHEBI:57586"/>
    </cofactor>
</comment>
<dbReference type="EMBL" id="CABL01000019">
    <property type="protein sequence ID" value="CBH76440.1"/>
    <property type="molecule type" value="Genomic_DNA"/>
</dbReference>
<dbReference type="InterPro" id="IPR011764">
    <property type="entry name" value="Biotin_carboxylation_dom"/>
</dbReference>
<dbReference type="Pfam" id="PF02785">
    <property type="entry name" value="Biotin_carb_C"/>
    <property type="match status" value="1"/>
</dbReference>
<name>E6PIZ8_9ZZZZ</name>
<dbReference type="GO" id="GO:0046872">
    <property type="term" value="F:metal ion binding"/>
    <property type="evidence" value="ECO:0007669"/>
    <property type="project" value="InterPro"/>
</dbReference>
<dbReference type="CDD" id="cd06850">
    <property type="entry name" value="biotinyl_domain"/>
    <property type="match status" value="1"/>
</dbReference>
<dbReference type="Pfam" id="PF02786">
    <property type="entry name" value="CPSase_L_D2"/>
    <property type="match status" value="1"/>
</dbReference>
<feature type="domain" description="Biotin carboxylation" evidence="9">
    <location>
        <begin position="1"/>
        <end position="444"/>
    </location>
</feature>
<organism evidence="10">
    <name type="scientific">mine drainage metagenome</name>
    <dbReference type="NCBI Taxonomy" id="410659"/>
    <lineage>
        <taxon>unclassified sequences</taxon>
        <taxon>metagenomes</taxon>
        <taxon>ecological metagenomes</taxon>
    </lineage>
</organism>
<dbReference type="InterPro" id="IPR005481">
    <property type="entry name" value="BC-like_N"/>
</dbReference>
<feature type="domain" description="Lipoyl-binding" evidence="7">
    <location>
        <begin position="502"/>
        <end position="580"/>
    </location>
</feature>
<evidence type="ECO:0000256" key="5">
    <source>
        <dbReference type="ARBA" id="ARBA00023267"/>
    </source>
</evidence>
<dbReference type="Pfam" id="PF00289">
    <property type="entry name" value="Biotin_carb_N"/>
    <property type="match status" value="1"/>
</dbReference>
<dbReference type="InterPro" id="IPR005479">
    <property type="entry name" value="CPAse_ATP-bd"/>
</dbReference>
<gene>
    <name evidence="10" type="ORF">CARN1_0920</name>
</gene>
<evidence type="ECO:0000256" key="6">
    <source>
        <dbReference type="SAM" id="MobiDB-lite"/>
    </source>
</evidence>
<dbReference type="SMART" id="SM00878">
    <property type="entry name" value="Biotin_carb_C"/>
    <property type="match status" value="1"/>
</dbReference>
<dbReference type="GO" id="GO:0005524">
    <property type="term" value="F:ATP binding"/>
    <property type="evidence" value="ECO:0007669"/>
    <property type="project" value="UniProtKB-KW"/>
</dbReference>
<keyword evidence="5" id="KW-0092">Biotin</keyword>
<keyword evidence="4 10" id="KW-0067">ATP-binding</keyword>
<dbReference type="Gene3D" id="3.30.470.20">
    <property type="entry name" value="ATP-grasp fold, B domain"/>
    <property type="match status" value="1"/>
</dbReference>
<dbReference type="FunFam" id="2.40.50.100:FF:000003">
    <property type="entry name" value="Acetyl-CoA carboxylase biotin carboxyl carrier protein"/>
    <property type="match status" value="1"/>
</dbReference>
<protein>
    <submittedName>
        <fullName evidence="10">Carbamoyl-phosphate synthase L chain, ATP-binding protein</fullName>
    </submittedName>
</protein>
<dbReference type="InterPro" id="IPR011054">
    <property type="entry name" value="Rudment_hybrid_motif"/>
</dbReference>
<dbReference type="InterPro" id="IPR011761">
    <property type="entry name" value="ATP-grasp"/>
</dbReference>
<proteinExistence type="predicted"/>
<evidence type="ECO:0000256" key="4">
    <source>
        <dbReference type="ARBA" id="ARBA00022840"/>
    </source>
</evidence>
<comment type="caution">
    <text evidence="10">The sequence shown here is derived from an EMBL/GenBank/DDBJ whole genome shotgun (WGS) entry which is preliminary data.</text>
</comment>
<dbReference type="GO" id="GO:0016874">
    <property type="term" value="F:ligase activity"/>
    <property type="evidence" value="ECO:0007669"/>
    <property type="project" value="UniProtKB-KW"/>
</dbReference>
<dbReference type="PROSITE" id="PS50979">
    <property type="entry name" value="BC"/>
    <property type="match status" value="1"/>
</dbReference>
<evidence type="ECO:0000259" key="9">
    <source>
        <dbReference type="PROSITE" id="PS50979"/>
    </source>
</evidence>
<dbReference type="PROSITE" id="PS50968">
    <property type="entry name" value="BIOTINYL_LIPOYL"/>
    <property type="match status" value="1"/>
</dbReference>
<feature type="compositionally biased region" description="Low complexity" evidence="6">
    <location>
        <begin position="487"/>
        <end position="498"/>
    </location>
</feature>
<dbReference type="InterPro" id="IPR016185">
    <property type="entry name" value="PreATP-grasp_dom_sf"/>
</dbReference>
<evidence type="ECO:0000259" key="8">
    <source>
        <dbReference type="PROSITE" id="PS50975"/>
    </source>
</evidence>
<dbReference type="PROSITE" id="PS50975">
    <property type="entry name" value="ATP_GRASP"/>
    <property type="match status" value="1"/>
</dbReference>
<dbReference type="PANTHER" id="PTHR18866:SF33">
    <property type="entry name" value="METHYLCROTONOYL-COA CARBOXYLASE SUBUNIT ALPHA, MITOCHONDRIAL-RELATED"/>
    <property type="match status" value="1"/>
</dbReference>
<dbReference type="AlphaFoldDB" id="E6PIZ8"/>
<dbReference type="SUPFAM" id="SSF51246">
    <property type="entry name" value="Rudiment single hybrid motif"/>
    <property type="match status" value="1"/>
</dbReference>